<dbReference type="Proteomes" id="UP000006237">
    <property type="component" value="Unassembled WGS sequence"/>
</dbReference>
<keyword evidence="3" id="KW-1185">Reference proteome</keyword>
<feature type="compositionally biased region" description="Polar residues" evidence="1">
    <location>
        <begin position="46"/>
        <end position="56"/>
    </location>
</feature>
<gene>
    <name evidence="2" type="ORF">HMPREF0293_0041</name>
</gene>
<evidence type="ECO:0000313" key="3">
    <source>
        <dbReference type="Proteomes" id="UP000006237"/>
    </source>
</evidence>
<sequence length="56" mass="6270">MQQTSPGTPQGWCSSNQRRGVNNPPEMFPYPAPYRHHKTSAPRNGGYTTPEITRIA</sequence>
<dbReference type="EMBL" id="ACHF01000005">
    <property type="protein sequence ID" value="EEI64451.1"/>
    <property type="molecule type" value="Genomic_DNA"/>
</dbReference>
<protein>
    <submittedName>
        <fullName evidence="2">Uncharacterized protein</fullName>
    </submittedName>
</protein>
<evidence type="ECO:0000256" key="1">
    <source>
        <dbReference type="SAM" id="MobiDB-lite"/>
    </source>
</evidence>
<organism evidence="2 3">
    <name type="scientific">Corynebacterium glucuronolyticum ATCC 51866</name>
    <dbReference type="NCBI Taxonomy" id="548478"/>
    <lineage>
        <taxon>Bacteria</taxon>
        <taxon>Bacillati</taxon>
        <taxon>Actinomycetota</taxon>
        <taxon>Actinomycetes</taxon>
        <taxon>Mycobacteriales</taxon>
        <taxon>Corynebacteriaceae</taxon>
        <taxon>Corynebacterium</taxon>
    </lineage>
</organism>
<name>A0ABP2DWQ8_9CORY</name>
<feature type="compositionally biased region" description="Polar residues" evidence="1">
    <location>
        <begin position="1"/>
        <end position="20"/>
    </location>
</feature>
<comment type="caution">
    <text evidence="2">The sequence shown here is derived from an EMBL/GenBank/DDBJ whole genome shotgun (WGS) entry which is preliminary data.</text>
</comment>
<evidence type="ECO:0000313" key="2">
    <source>
        <dbReference type="EMBL" id="EEI64451.1"/>
    </source>
</evidence>
<accession>A0ABP2DWQ8</accession>
<feature type="region of interest" description="Disordered" evidence="1">
    <location>
        <begin position="1"/>
        <end position="56"/>
    </location>
</feature>
<proteinExistence type="predicted"/>
<reference evidence="2 3" key="1">
    <citation type="submission" date="2009-01" db="EMBL/GenBank/DDBJ databases">
        <authorList>
            <person name="Qin X."/>
            <person name="Bachman B."/>
            <person name="Battles P."/>
            <person name="Bell A."/>
            <person name="Bess C."/>
            <person name="Bickham C."/>
            <person name="Chaboub L."/>
            <person name="Chen D."/>
            <person name="Coyle M."/>
            <person name="Deiros D.R."/>
            <person name="Dinh H."/>
            <person name="Forbes L."/>
            <person name="Fowler G."/>
            <person name="Francisco L."/>
            <person name="Fu Q."/>
            <person name="Gubbala S."/>
            <person name="Hale W."/>
            <person name="Han Y."/>
            <person name="Hemphill L."/>
            <person name="Highlander S.K."/>
            <person name="Hirani K."/>
            <person name="Hogues M."/>
            <person name="Jackson L."/>
            <person name="Jakkamsetti A."/>
            <person name="Javaid M."/>
            <person name="Jiang H."/>
            <person name="Korchina V."/>
            <person name="Kovar C."/>
            <person name="Lara F."/>
            <person name="Lee S."/>
            <person name="Mata R."/>
            <person name="Mathew T."/>
            <person name="Moen C."/>
            <person name="Morales K."/>
            <person name="Munidasa M."/>
            <person name="Nazareth L."/>
            <person name="Ngo R."/>
            <person name="Nguyen L."/>
            <person name="Okwuonu G."/>
            <person name="Ongeri F."/>
            <person name="Patil S."/>
            <person name="Petrosino J."/>
            <person name="Pham C."/>
            <person name="Pham P."/>
            <person name="Pu L.-L."/>
            <person name="Puazo M."/>
            <person name="Raj R."/>
            <person name="Reid J."/>
            <person name="Rouhana J."/>
            <person name="Saada N."/>
            <person name="Shang Y."/>
            <person name="Simmons D."/>
            <person name="Thornton R."/>
            <person name="Warren J."/>
            <person name="Weissenberger G."/>
            <person name="Zhang J."/>
            <person name="Zhang L."/>
            <person name="Zhou C."/>
            <person name="Zhu D."/>
            <person name="Muzny D."/>
            <person name="Worley K."/>
            <person name="Gibbs R."/>
        </authorList>
    </citation>
    <scope>NUCLEOTIDE SEQUENCE [LARGE SCALE GENOMIC DNA]</scope>
    <source>
        <strain evidence="2 3">ATCC 51866</strain>
    </source>
</reference>